<dbReference type="EMBL" id="JACHXG010000006">
    <property type="protein sequence ID" value="MBB3090077.1"/>
    <property type="molecule type" value="Genomic_DNA"/>
</dbReference>
<dbReference type="InterPro" id="IPR029044">
    <property type="entry name" value="Nucleotide-diphossugar_trans"/>
</dbReference>
<protein>
    <submittedName>
        <fullName evidence="2">Glycosyltransferase involved in cell wall biosynthesis</fullName>
    </submittedName>
</protein>
<feature type="domain" description="Glycosyltransferase 2-like" evidence="1">
    <location>
        <begin position="7"/>
        <end position="136"/>
    </location>
</feature>
<evidence type="ECO:0000313" key="3">
    <source>
        <dbReference type="Proteomes" id="UP000577707"/>
    </source>
</evidence>
<organism evidence="2 3">
    <name type="scientific">Nocardioides albus</name>
    <dbReference type="NCBI Taxonomy" id="1841"/>
    <lineage>
        <taxon>Bacteria</taxon>
        <taxon>Bacillati</taxon>
        <taxon>Actinomycetota</taxon>
        <taxon>Actinomycetes</taxon>
        <taxon>Propionibacteriales</taxon>
        <taxon>Nocardioidaceae</taxon>
        <taxon>Nocardioides</taxon>
    </lineage>
</organism>
<proteinExistence type="predicted"/>
<dbReference type="Proteomes" id="UP000577707">
    <property type="component" value="Unassembled WGS sequence"/>
</dbReference>
<dbReference type="GO" id="GO:0016758">
    <property type="term" value="F:hexosyltransferase activity"/>
    <property type="evidence" value="ECO:0007669"/>
    <property type="project" value="UniProtKB-ARBA"/>
</dbReference>
<dbReference type="SUPFAM" id="SSF53448">
    <property type="entry name" value="Nucleotide-diphospho-sugar transferases"/>
    <property type="match status" value="1"/>
</dbReference>
<dbReference type="Gene3D" id="3.90.550.10">
    <property type="entry name" value="Spore Coat Polysaccharide Biosynthesis Protein SpsA, Chain A"/>
    <property type="match status" value="1"/>
</dbReference>
<comment type="caution">
    <text evidence="2">The sequence shown here is derived from an EMBL/GenBank/DDBJ whole genome shotgun (WGS) entry which is preliminary data.</text>
</comment>
<dbReference type="InterPro" id="IPR001173">
    <property type="entry name" value="Glyco_trans_2-like"/>
</dbReference>
<keyword evidence="2" id="KW-0808">Transferase</keyword>
<dbReference type="PANTHER" id="PTHR22916:SF3">
    <property type="entry name" value="UDP-GLCNAC:BETAGAL BETA-1,3-N-ACETYLGLUCOSAMINYLTRANSFERASE-LIKE PROTEIN 1"/>
    <property type="match status" value="1"/>
</dbReference>
<dbReference type="CDD" id="cd00761">
    <property type="entry name" value="Glyco_tranf_GTA_type"/>
    <property type="match status" value="1"/>
</dbReference>
<name>A0A7W5A5J4_9ACTN</name>
<accession>A0A7W5A5J4</accession>
<keyword evidence="3" id="KW-1185">Reference proteome</keyword>
<reference evidence="2 3" key="1">
    <citation type="submission" date="2020-08" db="EMBL/GenBank/DDBJ databases">
        <title>Genomic Encyclopedia of Type Strains, Phase III (KMG-III): the genomes of soil and plant-associated and newly described type strains.</title>
        <authorList>
            <person name="Whitman W."/>
        </authorList>
    </citation>
    <scope>NUCLEOTIDE SEQUENCE [LARGE SCALE GENOMIC DNA]</scope>
    <source>
        <strain evidence="2 3">CECT 3302</strain>
    </source>
</reference>
<dbReference type="PANTHER" id="PTHR22916">
    <property type="entry name" value="GLYCOSYLTRANSFERASE"/>
    <property type="match status" value="1"/>
</dbReference>
<evidence type="ECO:0000313" key="2">
    <source>
        <dbReference type="EMBL" id="MBB3090077.1"/>
    </source>
</evidence>
<dbReference type="AlphaFoldDB" id="A0A7W5A5J4"/>
<dbReference type="RefSeq" id="WP_183546502.1">
    <property type="nucleotide sequence ID" value="NZ_BMQT01000006.1"/>
</dbReference>
<gene>
    <name evidence="2" type="ORF">FHS12_003029</name>
</gene>
<evidence type="ECO:0000259" key="1">
    <source>
        <dbReference type="Pfam" id="PF00535"/>
    </source>
</evidence>
<dbReference type="Pfam" id="PF00535">
    <property type="entry name" value="Glycos_transf_2"/>
    <property type="match status" value="1"/>
</dbReference>
<sequence length="344" mass="38606">MPVSSLTIAIPTFNRSELLQRCVESVLLDVADRPDLEGRVRVVVADDLSTSPAAVDTLDALRKRFSSDRLEVVRLPRHTGGASTPRNTALDHVETSHVFFVDSDDYVGRGSVERLLGILDERPELDYVAVNNVSEAGRARELTIATDFEEVDLLRAATSLSCKRIFRTSTVNELGLRFDESMTVFEDFQFTFSFLAHAKQLAYVGGHDYYHFSGHGDIDAAKEDGHLSRRDHTHGYFAHHRVADGIRFLEHSLLELSAAEVDEDVRIRVVTEVLLHRFLKVMNMQRTLGFVNNRSRQRGLFRALRTLLMSPLFGKECAAAAEETAYGTHVQTILDDDLEGFLDA</sequence>